<evidence type="ECO:0000256" key="1">
    <source>
        <dbReference type="ARBA" id="ARBA00008210"/>
    </source>
</evidence>
<dbReference type="Pfam" id="PF00280">
    <property type="entry name" value="potato_inhibit"/>
    <property type="match status" value="1"/>
</dbReference>
<dbReference type="GO" id="GO:0009611">
    <property type="term" value="P:response to wounding"/>
    <property type="evidence" value="ECO:0007669"/>
    <property type="project" value="InterPro"/>
</dbReference>
<dbReference type="EMBL" id="HBHT01024178">
    <property type="protein sequence ID" value="CAD9975326.1"/>
    <property type="molecule type" value="Transcribed_RNA"/>
</dbReference>
<gene>
    <name evidence="6" type="ORF">APAL1065_LOCUS16232</name>
    <name evidence="7" type="ORF">APAL1065_LOCUS16233</name>
</gene>
<feature type="region of interest" description="Disordered" evidence="4">
    <location>
        <begin position="1"/>
        <end position="20"/>
    </location>
</feature>
<dbReference type="SUPFAM" id="SSF54654">
    <property type="entry name" value="CI-2 family of serine protease inhibitors"/>
    <property type="match status" value="1"/>
</dbReference>
<dbReference type="EMBL" id="HBHT01024177">
    <property type="protein sequence ID" value="CAD9975324.1"/>
    <property type="molecule type" value="Transcribed_RNA"/>
</dbReference>
<accession>A0A6U3BPQ6</accession>
<sequence>MTDSSDTSKVSLISSTSTTPSTTHSAIIARSSAWTRVALGSWIFFGLFLLGCVIFAFQESFLSANSTLKLHGRMNKKPAKQNTSGPWEECLWLSGFECERYIKSQVPSYIEIEFLSKDSEGSISDYYPNRVIIWLDDHDQVIEVPARGRRHRGLRQGKRT</sequence>
<keyword evidence="5" id="KW-0472">Membrane</keyword>
<keyword evidence="5" id="KW-0812">Transmembrane</keyword>
<dbReference type="Gene3D" id="3.30.10.10">
    <property type="entry name" value="Trypsin Inhibitor V, subunit A"/>
    <property type="match status" value="1"/>
</dbReference>
<evidence type="ECO:0000256" key="4">
    <source>
        <dbReference type="SAM" id="MobiDB-lite"/>
    </source>
</evidence>
<evidence type="ECO:0000256" key="3">
    <source>
        <dbReference type="ARBA" id="ARBA00022900"/>
    </source>
</evidence>
<evidence type="ECO:0000256" key="5">
    <source>
        <dbReference type="SAM" id="Phobius"/>
    </source>
</evidence>
<keyword evidence="5" id="KW-1133">Transmembrane helix</keyword>
<keyword evidence="2" id="KW-0646">Protease inhibitor</keyword>
<reference evidence="7" key="1">
    <citation type="submission" date="2021-01" db="EMBL/GenBank/DDBJ databases">
        <authorList>
            <person name="Corre E."/>
            <person name="Pelletier E."/>
            <person name="Niang G."/>
            <person name="Scheremetjew M."/>
            <person name="Finn R."/>
            <person name="Kale V."/>
            <person name="Holt S."/>
            <person name="Cochrane G."/>
            <person name="Meng A."/>
            <person name="Brown T."/>
            <person name="Cohen L."/>
        </authorList>
    </citation>
    <scope>NUCLEOTIDE SEQUENCE</scope>
    <source>
        <strain evidence="7">CCMP125</strain>
    </source>
</reference>
<proteinExistence type="inferred from homology"/>
<comment type="similarity">
    <text evidence="1">Belongs to the protease inhibitor I13 (potato type I serine protease inhibitor) family.</text>
</comment>
<evidence type="ECO:0000313" key="6">
    <source>
        <dbReference type="EMBL" id="CAD9975324.1"/>
    </source>
</evidence>
<name>A0A6U3BPQ6_9STRA</name>
<organism evidence="7">
    <name type="scientific">Entomoneis paludosa</name>
    <dbReference type="NCBI Taxonomy" id="265537"/>
    <lineage>
        <taxon>Eukaryota</taxon>
        <taxon>Sar</taxon>
        <taxon>Stramenopiles</taxon>
        <taxon>Ochrophyta</taxon>
        <taxon>Bacillariophyta</taxon>
        <taxon>Bacillariophyceae</taxon>
        <taxon>Bacillariophycidae</taxon>
        <taxon>Entomoneidaceae</taxon>
        <taxon>Entomoneis</taxon>
    </lineage>
</organism>
<feature type="compositionally biased region" description="Polar residues" evidence="4">
    <location>
        <begin position="1"/>
        <end position="13"/>
    </location>
</feature>
<dbReference type="AlphaFoldDB" id="A0A6U3BPQ6"/>
<protein>
    <submittedName>
        <fullName evidence="7">Uncharacterized protein</fullName>
    </submittedName>
</protein>
<dbReference type="InterPro" id="IPR036354">
    <property type="entry name" value="Prot_inh_pot1_sf"/>
</dbReference>
<dbReference type="InterPro" id="IPR000864">
    <property type="entry name" value="Prot_inh_pot1"/>
</dbReference>
<evidence type="ECO:0000313" key="7">
    <source>
        <dbReference type="EMBL" id="CAD9975326.1"/>
    </source>
</evidence>
<evidence type="ECO:0000256" key="2">
    <source>
        <dbReference type="ARBA" id="ARBA00022690"/>
    </source>
</evidence>
<feature type="transmembrane region" description="Helical" evidence="5">
    <location>
        <begin position="37"/>
        <end position="57"/>
    </location>
</feature>
<keyword evidence="3" id="KW-0722">Serine protease inhibitor</keyword>
<dbReference type="GO" id="GO:0004867">
    <property type="term" value="F:serine-type endopeptidase inhibitor activity"/>
    <property type="evidence" value="ECO:0007669"/>
    <property type="project" value="UniProtKB-KW"/>
</dbReference>